<feature type="region of interest" description="Disordered" evidence="5">
    <location>
        <begin position="79"/>
        <end position="100"/>
    </location>
</feature>
<dbReference type="InterPro" id="IPR009057">
    <property type="entry name" value="Homeodomain-like_sf"/>
</dbReference>
<dbReference type="InterPro" id="IPR004111">
    <property type="entry name" value="Repressor_TetR_C"/>
</dbReference>
<evidence type="ECO:0000256" key="2">
    <source>
        <dbReference type="ARBA" id="ARBA00023125"/>
    </source>
</evidence>
<dbReference type="InterPro" id="IPR050109">
    <property type="entry name" value="HTH-type_TetR-like_transc_reg"/>
</dbReference>
<keyword evidence="3" id="KW-0804">Transcription</keyword>
<evidence type="ECO:0000256" key="3">
    <source>
        <dbReference type="ARBA" id="ARBA00023163"/>
    </source>
</evidence>
<dbReference type="Gene3D" id="1.10.357.10">
    <property type="entry name" value="Tetracycline Repressor, domain 2"/>
    <property type="match status" value="1"/>
</dbReference>
<sequence>MAPRTRQAERRRQVLTRERIIETAVELLDAEGEDALTVRALTGRLATGSGAIYWHIGNMSELLEAATDAVVAAALDPRPAGAGRARDTDRAPETGRARGAVGALEAAGTPQDDIRAVALGLFDAVTAHPWLAGQLAIQFTRNPWGPVTLRIFESIGRPVRALGVPQTDWFTTASALVHYLLGATTQTRRHAGDDTAPASEAERAAFLDTASSAWQELDPGDYPFIRAIAEQMREHDDREQFLAGIDLVLTGITTLHAGSLSRGAEGPTPRGRRGRGSP</sequence>
<feature type="compositionally biased region" description="Basic and acidic residues" evidence="5">
    <location>
        <begin position="84"/>
        <end position="96"/>
    </location>
</feature>
<accession>A0ABN2EXW7</accession>
<feature type="DNA-binding region" description="H-T-H motif" evidence="4">
    <location>
        <begin position="37"/>
        <end position="56"/>
    </location>
</feature>
<dbReference type="Pfam" id="PF00440">
    <property type="entry name" value="TetR_N"/>
    <property type="match status" value="1"/>
</dbReference>
<dbReference type="Proteomes" id="UP001500064">
    <property type="component" value="Unassembled WGS sequence"/>
</dbReference>
<reference evidence="7 8" key="1">
    <citation type="journal article" date="2019" name="Int. J. Syst. Evol. Microbiol.">
        <title>The Global Catalogue of Microorganisms (GCM) 10K type strain sequencing project: providing services to taxonomists for standard genome sequencing and annotation.</title>
        <authorList>
            <consortium name="The Broad Institute Genomics Platform"/>
            <consortium name="The Broad Institute Genome Sequencing Center for Infectious Disease"/>
            <person name="Wu L."/>
            <person name="Ma J."/>
        </authorList>
    </citation>
    <scope>NUCLEOTIDE SEQUENCE [LARGE SCALE GENOMIC DNA]</scope>
    <source>
        <strain evidence="7 8">JCM 13929</strain>
    </source>
</reference>
<dbReference type="PANTHER" id="PTHR30055">
    <property type="entry name" value="HTH-TYPE TRANSCRIPTIONAL REGULATOR RUTR"/>
    <property type="match status" value="1"/>
</dbReference>
<proteinExistence type="predicted"/>
<comment type="caution">
    <text evidence="7">The sequence shown here is derived from an EMBL/GenBank/DDBJ whole genome shotgun (WGS) entry which is preliminary data.</text>
</comment>
<evidence type="ECO:0000256" key="5">
    <source>
        <dbReference type="SAM" id="MobiDB-lite"/>
    </source>
</evidence>
<dbReference type="InterPro" id="IPR036271">
    <property type="entry name" value="Tet_transcr_reg_TetR-rel_C_sf"/>
</dbReference>
<dbReference type="SUPFAM" id="SSF46689">
    <property type="entry name" value="Homeodomain-like"/>
    <property type="match status" value="1"/>
</dbReference>
<name>A0ABN2EXW7_9ACTN</name>
<organism evidence="7 8">
    <name type="scientific">Nonomuraea maheshkhaliensis</name>
    <dbReference type="NCBI Taxonomy" id="419590"/>
    <lineage>
        <taxon>Bacteria</taxon>
        <taxon>Bacillati</taxon>
        <taxon>Actinomycetota</taxon>
        <taxon>Actinomycetes</taxon>
        <taxon>Streptosporangiales</taxon>
        <taxon>Streptosporangiaceae</taxon>
        <taxon>Nonomuraea</taxon>
    </lineage>
</organism>
<dbReference type="PROSITE" id="PS50977">
    <property type="entry name" value="HTH_TETR_2"/>
    <property type="match status" value="1"/>
</dbReference>
<dbReference type="EMBL" id="BAAAMU010000009">
    <property type="protein sequence ID" value="GAA1621358.1"/>
    <property type="molecule type" value="Genomic_DNA"/>
</dbReference>
<evidence type="ECO:0000259" key="6">
    <source>
        <dbReference type="PROSITE" id="PS50977"/>
    </source>
</evidence>
<protein>
    <submittedName>
        <fullName evidence="7">TetR/AcrR family transcriptional regulator</fullName>
    </submittedName>
</protein>
<dbReference type="RefSeq" id="WP_346102934.1">
    <property type="nucleotide sequence ID" value="NZ_BAAAMU010000009.1"/>
</dbReference>
<evidence type="ECO:0000313" key="8">
    <source>
        <dbReference type="Proteomes" id="UP001500064"/>
    </source>
</evidence>
<evidence type="ECO:0000256" key="4">
    <source>
        <dbReference type="PROSITE-ProRule" id="PRU00335"/>
    </source>
</evidence>
<keyword evidence="1" id="KW-0805">Transcription regulation</keyword>
<dbReference type="Pfam" id="PF02909">
    <property type="entry name" value="TetR_C_1"/>
    <property type="match status" value="1"/>
</dbReference>
<dbReference type="Gene3D" id="1.10.10.60">
    <property type="entry name" value="Homeodomain-like"/>
    <property type="match status" value="1"/>
</dbReference>
<evidence type="ECO:0000313" key="7">
    <source>
        <dbReference type="EMBL" id="GAA1621358.1"/>
    </source>
</evidence>
<feature type="region of interest" description="Disordered" evidence="5">
    <location>
        <begin position="258"/>
        <end position="278"/>
    </location>
</feature>
<gene>
    <name evidence="7" type="ORF">GCM10009733_017380</name>
</gene>
<dbReference type="PANTHER" id="PTHR30055:SF151">
    <property type="entry name" value="TRANSCRIPTIONAL REGULATORY PROTEIN"/>
    <property type="match status" value="1"/>
</dbReference>
<dbReference type="InterPro" id="IPR001647">
    <property type="entry name" value="HTH_TetR"/>
</dbReference>
<feature type="domain" description="HTH tetR-type" evidence="6">
    <location>
        <begin position="14"/>
        <end position="74"/>
    </location>
</feature>
<dbReference type="SUPFAM" id="SSF48498">
    <property type="entry name" value="Tetracyclin repressor-like, C-terminal domain"/>
    <property type="match status" value="1"/>
</dbReference>
<evidence type="ECO:0000256" key="1">
    <source>
        <dbReference type="ARBA" id="ARBA00023015"/>
    </source>
</evidence>
<keyword evidence="8" id="KW-1185">Reference proteome</keyword>
<keyword evidence="2 4" id="KW-0238">DNA-binding</keyword>